<evidence type="ECO:0000313" key="2">
    <source>
        <dbReference type="EMBL" id="OWR02121.1"/>
    </source>
</evidence>
<reference evidence="2 3" key="1">
    <citation type="journal article" date="2007" name="Int. J. Syst. Evol. Microbiol.">
        <title>Description of Pelomonas aquatica sp. nov. and Pelomonas puraquae sp. nov., isolated from industrial and haemodialysis water.</title>
        <authorList>
            <person name="Gomila M."/>
            <person name="Bowien B."/>
            <person name="Falsen E."/>
            <person name="Moore E.R."/>
            <person name="Lalucat J."/>
        </authorList>
    </citation>
    <scope>NUCLEOTIDE SEQUENCE [LARGE SCALE GENOMIC DNA]</scope>
    <source>
        <strain evidence="2 3">CCUG 52769</strain>
    </source>
</reference>
<dbReference type="NCBIfam" id="TIGR02595">
    <property type="entry name" value="PEP_CTERM"/>
    <property type="match status" value="1"/>
</dbReference>
<dbReference type="InterPro" id="IPR013424">
    <property type="entry name" value="Ice-binding_C"/>
</dbReference>
<keyword evidence="3" id="KW-1185">Reference proteome</keyword>
<dbReference type="NCBIfam" id="NF038128">
    <property type="entry name" value="choice_anch_J"/>
    <property type="match status" value="1"/>
</dbReference>
<dbReference type="Proteomes" id="UP000197446">
    <property type="component" value="Unassembled WGS sequence"/>
</dbReference>
<dbReference type="OrthoDB" id="8781670at2"/>
<proteinExistence type="predicted"/>
<organism evidence="2 3">
    <name type="scientific">Roseateles puraquae</name>
    <dbReference type="NCBI Taxonomy" id="431059"/>
    <lineage>
        <taxon>Bacteria</taxon>
        <taxon>Pseudomonadati</taxon>
        <taxon>Pseudomonadota</taxon>
        <taxon>Betaproteobacteria</taxon>
        <taxon>Burkholderiales</taxon>
        <taxon>Sphaerotilaceae</taxon>
        <taxon>Roseateles</taxon>
    </lineage>
</organism>
<dbReference type="Gene3D" id="2.60.120.200">
    <property type="match status" value="1"/>
</dbReference>
<sequence>MKISKWLAGVLAVAASTASMADVVLSEGFDDVETLAAKGWAINNLSTPVGVTSWFQGNPISGSYDGAAGSHIGANFYNTDPDGGTVSNWLFTPVVNLTSRARLDFALRLVGEGFLDTVEVYYSLSGSSTNLADFILLNTYASDVDTGWAIQSESLDFLSGPNSLRFAFRYYVADVLTAGNYAGIDAVTVNSVPEPVSAGLVGVGLLGAAAARRRTR</sequence>
<evidence type="ECO:0008006" key="4">
    <source>
        <dbReference type="Google" id="ProtNLM"/>
    </source>
</evidence>
<evidence type="ECO:0000256" key="1">
    <source>
        <dbReference type="SAM" id="SignalP"/>
    </source>
</evidence>
<dbReference type="AlphaFoldDB" id="A0A254N1M9"/>
<name>A0A254N1M9_9BURK</name>
<accession>A0A254N1M9</accession>
<gene>
    <name evidence="2" type="ORF">CDO81_20475</name>
</gene>
<feature type="chain" id="PRO_5013168769" description="PEP-CTERM protein-sorting domain-containing protein" evidence="1">
    <location>
        <begin position="22"/>
        <end position="216"/>
    </location>
</feature>
<keyword evidence="1" id="KW-0732">Signal</keyword>
<feature type="signal peptide" evidence="1">
    <location>
        <begin position="1"/>
        <end position="21"/>
    </location>
</feature>
<dbReference type="EMBL" id="NISI01000010">
    <property type="protein sequence ID" value="OWR02121.1"/>
    <property type="molecule type" value="Genomic_DNA"/>
</dbReference>
<comment type="caution">
    <text evidence="2">The sequence shown here is derived from an EMBL/GenBank/DDBJ whole genome shotgun (WGS) entry which is preliminary data.</text>
</comment>
<protein>
    <recommendedName>
        <fullName evidence="4">PEP-CTERM protein-sorting domain-containing protein</fullName>
    </recommendedName>
</protein>
<evidence type="ECO:0000313" key="3">
    <source>
        <dbReference type="Proteomes" id="UP000197446"/>
    </source>
</evidence>
<dbReference type="RefSeq" id="WP_088485097.1">
    <property type="nucleotide sequence ID" value="NZ_JBCNLH010000003.1"/>
</dbReference>